<dbReference type="InterPro" id="IPR038718">
    <property type="entry name" value="SNF2-like_sf"/>
</dbReference>
<organism evidence="13 14">
    <name type="scientific">Chlamydomonas schloesseri</name>
    <dbReference type="NCBI Taxonomy" id="2026947"/>
    <lineage>
        <taxon>Eukaryota</taxon>
        <taxon>Viridiplantae</taxon>
        <taxon>Chlorophyta</taxon>
        <taxon>core chlorophytes</taxon>
        <taxon>Chlorophyceae</taxon>
        <taxon>CS clade</taxon>
        <taxon>Chlamydomonadales</taxon>
        <taxon>Chlamydomonadaceae</taxon>
        <taxon>Chlamydomonas</taxon>
    </lineage>
</organism>
<protein>
    <submittedName>
        <fullName evidence="13">Uncharacterized protein</fullName>
    </submittedName>
</protein>
<feature type="compositionally biased region" description="Low complexity" evidence="9">
    <location>
        <begin position="895"/>
        <end position="908"/>
    </location>
</feature>
<dbReference type="GO" id="GO:0043596">
    <property type="term" value="C:nuclear replication fork"/>
    <property type="evidence" value="ECO:0007669"/>
    <property type="project" value="TreeGrafter"/>
</dbReference>
<keyword evidence="1" id="KW-0479">Metal-binding</keyword>
<dbReference type="SUPFAM" id="SSF52540">
    <property type="entry name" value="P-loop containing nucleoside triphosphate hydrolases"/>
    <property type="match status" value="2"/>
</dbReference>
<dbReference type="InterPro" id="IPR000330">
    <property type="entry name" value="SNF2_N"/>
</dbReference>
<dbReference type="InterPro" id="IPR014001">
    <property type="entry name" value="Helicase_ATP-bd"/>
</dbReference>
<evidence type="ECO:0000256" key="8">
    <source>
        <dbReference type="PROSITE-ProRule" id="PRU01343"/>
    </source>
</evidence>
<comment type="caution">
    <text evidence="13">The sequence shown here is derived from an EMBL/GenBank/DDBJ whole genome shotgun (WGS) entry which is preliminary data.</text>
</comment>
<dbReference type="GO" id="GO:0005524">
    <property type="term" value="F:ATP binding"/>
    <property type="evidence" value="ECO:0007669"/>
    <property type="project" value="UniProtKB-KW"/>
</dbReference>
<feature type="compositionally biased region" description="Gly residues" evidence="9">
    <location>
        <begin position="1203"/>
        <end position="1226"/>
    </location>
</feature>
<dbReference type="GO" id="GO:0031297">
    <property type="term" value="P:replication fork processing"/>
    <property type="evidence" value="ECO:0007669"/>
    <property type="project" value="TreeGrafter"/>
</dbReference>
<feature type="domain" description="GRF-type" evidence="12">
    <location>
        <begin position="16"/>
        <end position="57"/>
    </location>
</feature>
<dbReference type="InterPro" id="IPR027417">
    <property type="entry name" value="P-loop_NTPase"/>
</dbReference>
<keyword evidence="3 8" id="KW-0863">Zinc-finger</keyword>
<evidence type="ECO:0000256" key="9">
    <source>
        <dbReference type="SAM" id="MobiDB-lite"/>
    </source>
</evidence>
<dbReference type="GO" id="GO:0004386">
    <property type="term" value="F:helicase activity"/>
    <property type="evidence" value="ECO:0007669"/>
    <property type="project" value="UniProtKB-KW"/>
</dbReference>
<dbReference type="GO" id="GO:0008270">
    <property type="term" value="F:zinc ion binding"/>
    <property type="evidence" value="ECO:0007669"/>
    <property type="project" value="UniProtKB-KW"/>
</dbReference>
<evidence type="ECO:0000259" key="12">
    <source>
        <dbReference type="PROSITE" id="PS51999"/>
    </source>
</evidence>
<dbReference type="InterPro" id="IPR001650">
    <property type="entry name" value="Helicase_C-like"/>
</dbReference>
<feature type="compositionally biased region" description="Gly residues" evidence="9">
    <location>
        <begin position="516"/>
        <end position="538"/>
    </location>
</feature>
<dbReference type="PROSITE" id="PS51194">
    <property type="entry name" value="HELICASE_CTER"/>
    <property type="match status" value="1"/>
</dbReference>
<evidence type="ECO:0000256" key="2">
    <source>
        <dbReference type="ARBA" id="ARBA00022741"/>
    </source>
</evidence>
<feature type="region of interest" description="Disordered" evidence="9">
    <location>
        <begin position="515"/>
        <end position="538"/>
    </location>
</feature>
<evidence type="ECO:0000256" key="7">
    <source>
        <dbReference type="ARBA" id="ARBA00022840"/>
    </source>
</evidence>
<evidence type="ECO:0000259" key="11">
    <source>
        <dbReference type="PROSITE" id="PS51194"/>
    </source>
</evidence>
<feature type="compositionally biased region" description="Acidic residues" evidence="9">
    <location>
        <begin position="1011"/>
        <end position="1020"/>
    </location>
</feature>
<keyword evidence="4" id="KW-0378">Hydrolase</keyword>
<accession>A0A835W4S5</accession>
<dbReference type="OrthoDB" id="2801544at2759"/>
<dbReference type="PANTHER" id="PTHR45766:SF3">
    <property type="entry name" value="DNA ANNEALING HELICASE AND ENDONUCLEASE ZRANB3"/>
    <property type="match status" value="1"/>
</dbReference>
<dbReference type="InterPro" id="IPR049730">
    <property type="entry name" value="SNF2/RAD54-like_C"/>
</dbReference>
<evidence type="ECO:0000256" key="3">
    <source>
        <dbReference type="ARBA" id="ARBA00022771"/>
    </source>
</evidence>
<keyword evidence="5" id="KW-0347">Helicase</keyword>
<dbReference type="SMART" id="SM00487">
    <property type="entry name" value="DEXDc"/>
    <property type="match status" value="1"/>
</dbReference>
<feature type="compositionally biased region" description="Gly residues" evidence="9">
    <location>
        <begin position="1073"/>
        <end position="1095"/>
    </location>
</feature>
<dbReference type="InterPro" id="IPR010666">
    <property type="entry name" value="Znf_GRF"/>
</dbReference>
<gene>
    <name evidence="13" type="ORF">HYH02_010160</name>
</gene>
<feature type="compositionally biased region" description="Low complexity" evidence="9">
    <location>
        <begin position="1060"/>
        <end position="1072"/>
    </location>
</feature>
<evidence type="ECO:0000313" key="14">
    <source>
        <dbReference type="Proteomes" id="UP000613740"/>
    </source>
</evidence>
<reference evidence="13" key="1">
    <citation type="journal article" date="2020" name="bioRxiv">
        <title>Comparative genomics of Chlamydomonas.</title>
        <authorList>
            <person name="Craig R.J."/>
            <person name="Hasan A.R."/>
            <person name="Ness R.W."/>
            <person name="Keightley P.D."/>
        </authorList>
    </citation>
    <scope>NUCLEOTIDE SEQUENCE</scope>
    <source>
        <strain evidence="13">CCAP 11/173</strain>
    </source>
</reference>
<proteinExistence type="predicted"/>
<keyword evidence="14" id="KW-1185">Reference proteome</keyword>
<sequence length="1266" mass="128540">MAYVNQPEPQPPYPCCAVCGAEARCFQTRSESSANLGRWFFKCPEGHKNRFFWADEWRRPGGPGTGTGGHPQPATQAGHGGLPQPQPPPQYGYYDNHGSPRFGAAAAPHQGDAFNVGQGAHQHQHQPPAYPQTPQQQRQAPPPMQSPPAAAGGHVGAGAGANAYVTPQALTGPGGGMPVQVQVLEVAPGDLGLKTPVYHEPFRNIIMELPWPESGRHWDKAAGVWHIKSTCYLEARDLLTRNGYQVQDAPARVLDILVKRTSPWNPRTTYKQAEEWVLPRVEPELWGRLFAYQREGVLAGVRFGGRVLFADEMGLGKTVQALTLMSCYPEDWPLLVICPTSLRFAWAAAVQQWLPPHLQPAPGDLWQIASATDWDRMAAAAGIEPGSVHDEYPRGAVGGGGAGGGGGGRLRPRPHIAIVSYDLAVKMTPQHAARYRSIICDECHALKNRTTQRAQKVGPLVRAAARAALCTGTAILNRPIELYTQVDMLKPGLLGSYTEYGERYCVTTANAYHHQGSGGAAGSSSPGRGGRGGYGGRGGGGGYSPAGGGGGGGFPGQEYTGANALGELKAVLGECAMVRRRKEEVLGDLPPKIRSRVPLQPCEDDLRAVGGALRDLKRVLADEAAGRVSGLEAKRARQQAWSAAYRATGPAKLTEAKAFLSRLLERDADDLTATQAAAAAAAGGGGGGGGEEAGGGGGPCKVLVFAHHQEVLNGLQEHLQQSKVMHMRIDGSTPPPEREKAVAAFQRLGPRTPRVALLSLHAAGTGLTLTAATVVVFVELDQSPALLVQAEDRAHRVGQAAHVHVYYLMAKGTLDEQIWAMLDRKRFVCGAALDGGAPGPAAAPAGHTPAAAAVPPGGTPPGAWGGGVQVADGEADADVDLDLDLEGLDVELFEEPASGQQQQQWAGRAGAGAGATGTGAGSGAGGGSQTPAQPYNDTPRSGSGPGAGAGAEAVVSGAGGAAAAGTQGTPQGAGGAGAGASASAGAGRGVAAAGGSHSEAVAAMRRNLFWDSDDDDDDEGGAGAGGGGARNGAHGGGAGNIAGNATPGMQTPPTQPPPASGYGVAGVASGAAGSNGAGGSGRLGSQPGSGLGSGGLTGETAAAGAGAGAGAAGGYAAGDVEVLDDDEEPRGAGGGGSRGGTQNSSSHLHSHADTRARTNTSVGGGSELRRRQRQDSPPYPQTQALAGPSQQQRPQPGSQQPGGSSGSGRRGGGGGIAAGGGSGGSGVVVDLTQADEEEEQRQGSGAGGQQAAKRRKAVKVEEIVID</sequence>
<evidence type="ECO:0000256" key="5">
    <source>
        <dbReference type="ARBA" id="ARBA00022806"/>
    </source>
</evidence>
<dbReference type="CDD" id="cd18793">
    <property type="entry name" value="SF2_C_SNF"/>
    <property type="match status" value="1"/>
</dbReference>
<name>A0A835W4S5_9CHLO</name>
<dbReference type="Proteomes" id="UP000613740">
    <property type="component" value="Unassembled WGS sequence"/>
</dbReference>
<dbReference type="PROSITE" id="PS51192">
    <property type="entry name" value="HELICASE_ATP_BIND_1"/>
    <property type="match status" value="1"/>
</dbReference>
<dbReference type="SMART" id="SM00490">
    <property type="entry name" value="HELICc"/>
    <property type="match status" value="1"/>
</dbReference>
<evidence type="ECO:0000256" key="1">
    <source>
        <dbReference type="ARBA" id="ARBA00022723"/>
    </source>
</evidence>
<evidence type="ECO:0000256" key="6">
    <source>
        <dbReference type="ARBA" id="ARBA00022833"/>
    </source>
</evidence>
<dbReference type="Gene3D" id="3.40.50.300">
    <property type="entry name" value="P-loop containing nucleotide triphosphate hydrolases"/>
    <property type="match status" value="1"/>
</dbReference>
<feature type="domain" description="Helicase C-terminal" evidence="11">
    <location>
        <begin position="689"/>
        <end position="845"/>
    </location>
</feature>
<keyword evidence="6" id="KW-0862">Zinc</keyword>
<evidence type="ECO:0000259" key="10">
    <source>
        <dbReference type="PROSITE" id="PS51192"/>
    </source>
</evidence>
<feature type="region of interest" description="Disordered" evidence="9">
    <location>
        <begin position="1119"/>
        <end position="1266"/>
    </location>
</feature>
<feature type="region of interest" description="Disordered" evidence="9">
    <location>
        <begin position="895"/>
        <end position="992"/>
    </location>
</feature>
<dbReference type="GO" id="GO:0016787">
    <property type="term" value="F:hydrolase activity"/>
    <property type="evidence" value="ECO:0007669"/>
    <property type="project" value="UniProtKB-KW"/>
</dbReference>
<feature type="compositionally biased region" description="Low complexity" evidence="9">
    <location>
        <begin position="979"/>
        <end position="992"/>
    </location>
</feature>
<feature type="region of interest" description="Disordered" evidence="9">
    <location>
        <begin position="55"/>
        <end position="155"/>
    </location>
</feature>
<dbReference type="PROSITE" id="PS51999">
    <property type="entry name" value="ZF_GRF"/>
    <property type="match status" value="1"/>
</dbReference>
<dbReference type="Pfam" id="PF00271">
    <property type="entry name" value="Helicase_C"/>
    <property type="match status" value="1"/>
</dbReference>
<feature type="compositionally biased region" description="Low complexity" evidence="9">
    <location>
        <begin position="1186"/>
        <end position="1202"/>
    </location>
</feature>
<evidence type="ECO:0000256" key="4">
    <source>
        <dbReference type="ARBA" id="ARBA00022801"/>
    </source>
</evidence>
<dbReference type="AlphaFoldDB" id="A0A835W4S5"/>
<dbReference type="EMBL" id="JAEHOD010000037">
    <property type="protein sequence ID" value="KAG2440577.1"/>
    <property type="molecule type" value="Genomic_DNA"/>
</dbReference>
<dbReference type="Gene3D" id="3.40.50.10810">
    <property type="entry name" value="Tandem AAA-ATPase domain"/>
    <property type="match status" value="1"/>
</dbReference>
<dbReference type="GO" id="GO:0006281">
    <property type="term" value="P:DNA repair"/>
    <property type="evidence" value="ECO:0007669"/>
    <property type="project" value="TreeGrafter"/>
</dbReference>
<dbReference type="Pfam" id="PF00176">
    <property type="entry name" value="SNF2-rel_dom"/>
    <property type="match status" value="1"/>
</dbReference>
<feature type="region of interest" description="Disordered" evidence="9">
    <location>
        <begin position="1010"/>
        <end position="1095"/>
    </location>
</feature>
<feature type="domain" description="Helicase ATP-binding" evidence="10">
    <location>
        <begin position="298"/>
        <end position="492"/>
    </location>
</feature>
<keyword evidence="7" id="KW-0067">ATP-binding</keyword>
<feature type="compositionally biased region" description="Gly residues" evidence="9">
    <location>
        <begin position="909"/>
        <end position="928"/>
    </location>
</feature>
<dbReference type="GO" id="GO:0004520">
    <property type="term" value="F:DNA endonuclease activity"/>
    <property type="evidence" value="ECO:0007669"/>
    <property type="project" value="TreeGrafter"/>
</dbReference>
<feature type="region of interest" description="Disordered" evidence="9">
    <location>
        <begin position="839"/>
        <end position="870"/>
    </location>
</feature>
<evidence type="ECO:0000313" key="13">
    <source>
        <dbReference type="EMBL" id="KAG2440577.1"/>
    </source>
</evidence>
<dbReference type="PANTHER" id="PTHR45766">
    <property type="entry name" value="DNA ANNEALING HELICASE AND ENDONUCLEASE ZRANB3 FAMILY MEMBER"/>
    <property type="match status" value="1"/>
</dbReference>
<feature type="compositionally biased region" description="Gly residues" evidence="9">
    <location>
        <begin position="1021"/>
        <end position="1040"/>
    </location>
</feature>
<keyword evidence="2" id="KW-0547">Nucleotide-binding</keyword>
<feature type="compositionally biased region" description="Low complexity" evidence="9">
    <location>
        <begin position="839"/>
        <end position="856"/>
    </location>
</feature>